<comment type="caution">
    <text evidence="2">The sequence shown here is derived from an EMBL/GenBank/DDBJ whole genome shotgun (WGS) entry which is preliminary data.</text>
</comment>
<evidence type="ECO:0000313" key="2">
    <source>
        <dbReference type="EMBL" id="MBT0959681.1"/>
    </source>
</evidence>
<dbReference type="InterPro" id="IPR038765">
    <property type="entry name" value="Papain-like_cys_pep_sf"/>
</dbReference>
<accession>A0A944HAT1</accession>
<evidence type="ECO:0000313" key="3">
    <source>
        <dbReference type="Proteomes" id="UP000694660"/>
    </source>
</evidence>
<sequence>MSAVRYHLLHDTLYRYTYPVSESRQMIRLTPRLLEHQRSLSHRLQIEPAPSRSENWIDSFGNPVRTIDLEASHEHLLIRAESWIELNPRPPLDVAQSPAWERVRDTLAYRAGRALAPELLAASAFCFESPNVRLKREFAAYALEVFTPGLPFLAGVQALMARIHREFTFDPKATDVATPVTRVFEQRRGVCQDLSHVMISCLRSIGLAARYVSGYLLTVPPPGKPRLIGADATHAWVSVFCPGLGWVDFDPTNNTTPALEHITVGWGRDFADVSPVRGVILGAGSHTLKISVTVVPESEFSLVYENGRAQPAA</sequence>
<dbReference type="AlphaFoldDB" id="A0A944HAT1"/>
<organism evidence="2 3">
    <name type="scientific">Denitromonas iodatirespirans</name>
    <dbReference type="NCBI Taxonomy" id="2795389"/>
    <lineage>
        <taxon>Bacteria</taxon>
        <taxon>Pseudomonadati</taxon>
        <taxon>Pseudomonadota</taxon>
        <taxon>Betaproteobacteria</taxon>
        <taxon>Rhodocyclales</taxon>
        <taxon>Zoogloeaceae</taxon>
        <taxon>Denitromonas</taxon>
    </lineage>
</organism>
<name>A0A944HAT1_DENI1</name>
<feature type="domain" description="Transglutaminase-like" evidence="1">
    <location>
        <begin position="183"/>
        <end position="253"/>
    </location>
</feature>
<dbReference type="Proteomes" id="UP000694660">
    <property type="component" value="Unassembled WGS sequence"/>
</dbReference>
<dbReference type="SUPFAM" id="SSF54001">
    <property type="entry name" value="Cysteine proteinases"/>
    <property type="match status" value="1"/>
</dbReference>
<gene>
    <name evidence="2" type="ORF">I8J34_00735</name>
</gene>
<dbReference type="EMBL" id="JAEKFT010000001">
    <property type="protein sequence ID" value="MBT0959681.1"/>
    <property type="molecule type" value="Genomic_DNA"/>
</dbReference>
<dbReference type="RefSeq" id="WP_214359439.1">
    <property type="nucleotide sequence ID" value="NZ_JAEKFT010000001.1"/>
</dbReference>
<keyword evidence="3" id="KW-1185">Reference proteome</keyword>
<dbReference type="Pfam" id="PF01841">
    <property type="entry name" value="Transglut_core"/>
    <property type="match status" value="1"/>
</dbReference>
<evidence type="ECO:0000259" key="1">
    <source>
        <dbReference type="SMART" id="SM00460"/>
    </source>
</evidence>
<dbReference type="PANTHER" id="PTHR33490">
    <property type="entry name" value="BLR5614 PROTEIN-RELATED"/>
    <property type="match status" value="1"/>
</dbReference>
<dbReference type="Pfam" id="PF08379">
    <property type="entry name" value="Bact_transglu_N"/>
    <property type="match status" value="1"/>
</dbReference>
<dbReference type="PANTHER" id="PTHR33490:SF7">
    <property type="entry name" value="BLR2979 PROTEIN"/>
    <property type="match status" value="1"/>
</dbReference>
<dbReference type="Gene3D" id="3.10.620.30">
    <property type="match status" value="1"/>
</dbReference>
<dbReference type="InterPro" id="IPR002931">
    <property type="entry name" value="Transglutaminase-like"/>
</dbReference>
<protein>
    <submittedName>
        <fullName evidence="2">Transglutaminase family protein</fullName>
    </submittedName>
</protein>
<reference evidence="3" key="1">
    <citation type="journal article" date="2022" name="ISME J.">
        <title>Genetic and phylogenetic analysis of dissimilatory iodate-reducing bacteria identifies potential niches across the world's oceans.</title>
        <authorList>
            <person name="Reyes-Umana V."/>
            <person name="Henning Z."/>
            <person name="Lee K."/>
            <person name="Barnum T.P."/>
            <person name="Coates J.D."/>
        </authorList>
    </citation>
    <scope>NUCLEOTIDE SEQUENCE [LARGE SCALE GENOMIC DNA]</scope>
    <source>
        <strain evidence="3">IR12</strain>
    </source>
</reference>
<dbReference type="InterPro" id="IPR013589">
    <property type="entry name" value="Bac_transglu_N"/>
</dbReference>
<dbReference type="SMART" id="SM00460">
    <property type="entry name" value="TGc"/>
    <property type="match status" value="1"/>
</dbReference>
<proteinExistence type="predicted"/>